<evidence type="ECO:0000313" key="2">
    <source>
        <dbReference type="Proteomes" id="UP001487305"/>
    </source>
</evidence>
<gene>
    <name evidence="1" type="ORF">AAA083_02570</name>
</gene>
<protein>
    <submittedName>
        <fullName evidence="1">Uncharacterized protein</fullName>
    </submittedName>
</protein>
<feature type="non-terminal residue" evidence="1">
    <location>
        <position position="1"/>
    </location>
</feature>
<name>A0ABV1J9V0_9ACTN</name>
<organism evidence="1 2">
    <name type="scientific">Raoultibacter massiliensis</name>
    <dbReference type="NCBI Taxonomy" id="1852371"/>
    <lineage>
        <taxon>Bacteria</taxon>
        <taxon>Bacillati</taxon>
        <taxon>Actinomycetota</taxon>
        <taxon>Coriobacteriia</taxon>
        <taxon>Eggerthellales</taxon>
        <taxon>Eggerthellaceae</taxon>
        <taxon>Raoultibacter</taxon>
    </lineage>
</organism>
<comment type="caution">
    <text evidence="1">The sequence shown here is derived from an EMBL/GenBank/DDBJ whole genome shotgun (WGS) entry which is preliminary data.</text>
</comment>
<sequence>GTPQQRSLERRSISAAIINYHNAGTCVISHVLQNDDCNAMCDFVFPAGVYMLRHAVELALKTIVCSNGNNPEICNCFQHDKHDILKLFNRCKPILKSSLDSPAFGWLDGFVRSAECLDPSADLFRYPLSLGSGRKSNDEFIDIYKTMKTLTSAYEIVSLAFEKGNRTVFAYGADADYFSAAGSGIGNCMLRRSTTSVKYYSTAEGFADAAKILYGDPSMSWREKCFPLLFLLRHAIELELKHLTCGRNTIGANGGCGHGFKKLWKIPEETLRQRAIDSSWDLSLLNIVDRQLIELGNLDKSGFLFRYPVNKSLEYKLPSSSTLDVKSIYEYQMGIIDFLDGCNGVIDEMADYENDMAWEYGA</sequence>
<dbReference type="Gene3D" id="1.20.120.330">
    <property type="entry name" value="Nucleotidyltransferases domain 2"/>
    <property type="match status" value="1"/>
</dbReference>
<dbReference type="RefSeq" id="WP_349227083.1">
    <property type="nucleotide sequence ID" value="NZ_JBBNOP010000002.1"/>
</dbReference>
<accession>A0ABV1J9V0</accession>
<reference evidence="1 2" key="1">
    <citation type="submission" date="2024-04" db="EMBL/GenBank/DDBJ databases">
        <title>Human intestinal bacterial collection.</title>
        <authorList>
            <person name="Pauvert C."/>
            <person name="Hitch T.C.A."/>
            <person name="Clavel T."/>
        </authorList>
    </citation>
    <scope>NUCLEOTIDE SEQUENCE [LARGE SCALE GENOMIC DNA]</scope>
    <source>
        <strain evidence="1 2">CLA-KB-H42</strain>
    </source>
</reference>
<dbReference type="EMBL" id="JBBNOP010000002">
    <property type="protein sequence ID" value="MEQ3361856.1"/>
    <property type="molecule type" value="Genomic_DNA"/>
</dbReference>
<proteinExistence type="predicted"/>
<keyword evidence="2" id="KW-1185">Reference proteome</keyword>
<evidence type="ECO:0000313" key="1">
    <source>
        <dbReference type="EMBL" id="MEQ3361856.1"/>
    </source>
</evidence>
<dbReference type="Proteomes" id="UP001487305">
    <property type="component" value="Unassembled WGS sequence"/>
</dbReference>